<evidence type="ECO:0000313" key="11">
    <source>
        <dbReference type="Proteomes" id="UP001165092"/>
    </source>
</evidence>
<dbReference type="AlphaFoldDB" id="A0A9W6P809"/>
<evidence type="ECO:0000256" key="5">
    <source>
        <dbReference type="ARBA" id="ARBA00022692"/>
    </source>
</evidence>
<evidence type="ECO:0008006" key="12">
    <source>
        <dbReference type="Google" id="ProtNLM"/>
    </source>
</evidence>
<dbReference type="RefSeq" id="WP_285760229.1">
    <property type="nucleotide sequence ID" value="NZ_BSQG01000005.1"/>
</dbReference>
<organism evidence="10 11">
    <name type="scientific">Nocardiopsis ansamitocini</name>
    <dbReference type="NCBI Taxonomy" id="1670832"/>
    <lineage>
        <taxon>Bacteria</taxon>
        <taxon>Bacillati</taxon>
        <taxon>Actinomycetota</taxon>
        <taxon>Actinomycetes</taxon>
        <taxon>Streptosporangiales</taxon>
        <taxon>Nocardiopsidaceae</taxon>
        <taxon>Nocardiopsis</taxon>
    </lineage>
</organism>
<dbReference type="Pfam" id="PF01594">
    <property type="entry name" value="AI-2E_transport"/>
    <property type="match status" value="1"/>
</dbReference>
<keyword evidence="5 9" id="KW-0812">Transmembrane</keyword>
<keyword evidence="11" id="KW-1185">Reference proteome</keyword>
<feature type="transmembrane region" description="Helical" evidence="9">
    <location>
        <begin position="354"/>
        <end position="385"/>
    </location>
</feature>
<sequence>MFDNLRTALGRTTVFGRGAKTAPQPPSGESPEPALADVPDSPEAPASSSMRIDQAAGFIARWSFRAIAIAAALYIAGWLIQQTWVLLLPLVLALLLSTILWPLVQWMRQVLPSALAALVSMVGFLALLSGIVGLVIPRVAAEGGELIDQLYASIDQLRGFLSGPPFNVDSDQVTSLLNQALGQLQEHQQAIATGVLTGVSSLGSFLLNFVLVLFLTFFILKDGPRFLPWTHRWLPARTQRHIDTLATRIWKTLTGFIWSQAAVAFVDALLIGIGLVLLDIPFALPISVAIFFASFIPIVGAIATGFLATIVALIDQGFWIALAVLAIVLVVQQVEGNVLQPFLVGRTLSLHPAVVLGAVTVGGTIFGIVGAFLAVPVVGTVITALRYAREQGVNKVEAEVESAGSTARRPGEETGTERPESVIVAPIDEATNNARE</sequence>
<keyword evidence="3" id="KW-0813">Transport</keyword>
<feature type="transmembrane region" description="Helical" evidence="9">
    <location>
        <begin position="202"/>
        <end position="220"/>
    </location>
</feature>
<evidence type="ECO:0000256" key="9">
    <source>
        <dbReference type="SAM" id="Phobius"/>
    </source>
</evidence>
<name>A0A9W6P809_9ACTN</name>
<dbReference type="Proteomes" id="UP001165092">
    <property type="component" value="Unassembled WGS sequence"/>
</dbReference>
<evidence type="ECO:0000256" key="7">
    <source>
        <dbReference type="ARBA" id="ARBA00023136"/>
    </source>
</evidence>
<evidence type="ECO:0000256" key="1">
    <source>
        <dbReference type="ARBA" id="ARBA00004651"/>
    </source>
</evidence>
<dbReference type="GO" id="GO:0005886">
    <property type="term" value="C:plasma membrane"/>
    <property type="evidence" value="ECO:0007669"/>
    <property type="project" value="UniProtKB-SubCell"/>
</dbReference>
<keyword evidence="7 9" id="KW-0472">Membrane</keyword>
<comment type="subcellular location">
    <subcellularLocation>
        <location evidence="1">Cell membrane</location>
        <topology evidence="1">Multi-pass membrane protein</topology>
    </subcellularLocation>
</comment>
<evidence type="ECO:0000313" key="10">
    <source>
        <dbReference type="EMBL" id="GLU48747.1"/>
    </source>
</evidence>
<evidence type="ECO:0000256" key="6">
    <source>
        <dbReference type="ARBA" id="ARBA00022989"/>
    </source>
</evidence>
<feature type="transmembrane region" description="Helical" evidence="9">
    <location>
        <begin position="116"/>
        <end position="136"/>
    </location>
</feature>
<dbReference type="EMBL" id="BSQG01000005">
    <property type="protein sequence ID" value="GLU48747.1"/>
    <property type="molecule type" value="Genomic_DNA"/>
</dbReference>
<feature type="compositionally biased region" description="Basic and acidic residues" evidence="8">
    <location>
        <begin position="409"/>
        <end position="420"/>
    </location>
</feature>
<protein>
    <recommendedName>
        <fullName evidence="12">AI-2E family transporter</fullName>
    </recommendedName>
</protein>
<dbReference type="PANTHER" id="PTHR21716:SF53">
    <property type="entry name" value="PERMEASE PERM-RELATED"/>
    <property type="match status" value="1"/>
</dbReference>
<comment type="similarity">
    <text evidence="2">Belongs to the autoinducer-2 exporter (AI-2E) (TC 2.A.86) family.</text>
</comment>
<proteinExistence type="inferred from homology"/>
<feature type="transmembrane region" description="Helical" evidence="9">
    <location>
        <begin position="284"/>
        <end position="310"/>
    </location>
</feature>
<feature type="transmembrane region" description="Helical" evidence="9">
    <location>
        <begin position="86"/>
        <end position="104"/>
    </location>
</feature>
<evidence type="ECO:0000256" key="8">
    <source>
        <dbReference type="SAM" id="MobiDB-lite"/>
    </source>
</evidence>
<feature type="region of interest" description="Disordered" evidence="8">
    <location>
        <begin position="16"/>
        <end position="48"/>
    </location>
</feature>
<reference evidence="10" key="1">
    <citation type="submission" date="2023-02" db="EMBL/GenBank/DDBJ databases">
        <title>Nocardiopsis ansamitocini NBRC 112285.</title>
        <authorList>
            <person name="Ichikawa N."/>
            <person name="Sato H."/>
            <person name="Tonouchi N."/>
        </authorList>
    </citation>
    <scope>NUCLEOTIDE SEQUENCE</scope>
    <source>
        <strain evidence="10">NBRC 112285</strain>
    </source>
</reference>
<dbReference type="InterPro" id="IPR002549">
    <property type="entry name" value="AI-2E-like"/>
</dbReference>
<keyword evidence="4" id="KW-1003">Cell membrane</keyword>
<feature type="transmembrane region" description="Helical" evidence="9">
    <location>
        <begin position="317"/>
        <end position="334"/>
    </location>
</feature>
<keyword evidence="6 9" id="KW-1133">Transmembrane helix</keyword>
<dbReference type="GO" id="GO:0055085">
    <property type="term" value="P:transmembrane transport"/>
    <property type="evidence" value="ECO:0007669"/>
    <property type="project" value="TreeGrafter"/>
</dbReference>
<evidence type="ECO:0000256" key="3">
    <source>
        <dbReference type="ARBA" id="ARBA00022448"/>
    </source>
</evidence>
<accession>A0A9W6P809</accession>
<gene>
    <name evidence="10" type="ORF">Nans01_30980</name>
</gene>
<feature type="transmembrane region" description="Helical" evidence="9">
    <location>
        <begin position="58"/>
        <end position="80"/>
    </location>
</feature>
<comment type="caution">
    <text evidence="10">The sequence shown here is derived from an EMBL/GenBank/DDBJ whole genome shotgun (WGS) entry which is preliminary data.</text>
</comment>
<dbReference type="PANTHER" id="PTHR21716">
    <property type="entry name" value="TRANSMEMBRANE PROTEIN"/>
    <property type="match status" value="1"/>
</dbReference>
<evidence type="ECO:0000256" key="2">
    <source>
        <dbReference type="ARBA" id="ARBA00009773"/>
    </source>
</evidence>
<evidence type="ECO:0000256" key="4">
    <source>
        <dbReference type="ARBA" id="ARBA00022475"/>
    </source>
</evidence>
<feature type="region of interest" description="Disordered" evidence="8">
    <location>
        <begin position="399"/>
        <end position="436"/>
    </location>
</feature>
<feature type="transmembrane region" description="Helical" evidence="9">
    <location>
        <begin position="256"/>
        <end position="278"/>
    </location>
</feature>